<name>A0A1B6EQN2_9HEMI</name>
<dbReference type="InterPro" id="IPR026784">
    <property type="entry name" value="Coact_PPARg"/>
</dbReference>
<comment type="similarity">
    <text evidence="1">Belongs to the constitutive coactivator of PPAR-gamma family.</text>
</comment>
<evidence type="ECO:0000256" key="1">
    <source>
        <dbReference type="ARBA" id="ARBA00009495"/>
    </source>
</evidence>
<dbReference type="InterPro" id="IPR029060">
    <property type="entry name" value="PIN-like_dom_sf"/>
</dbReference>
<accession>A0A1B6EQN2</accession>
<dbReference type="PANTHER" id="PTHR15976:SF17">
    <property type="entry name" value="CONSTITUTIVE COACTIVATOR OF PEROXISOME PROLIFERATOR-ACTIVATED RECEPTOR GAMMA"/>
    <property type="match status" value="1"/>
</dbReference>
<sequence>MGVRGLQTYLEKCCSSASPMVRIPELVSEYRKRSSNKEVVIVVDGYNFLCTLYGDLEWIGGGQLKQFGEKAKKFVQAFENKGINLIFYFGGHPHTDKLQNWTDKKYASLNDVYHVFNELSHGTPTKDIPKSCFHLPPGLRELAIFEANYGCEVYQSFMDCDKEIAEYAKTHNVFAILAQRSDYVIMDTGNALYFSLKHLDLEKMTTRLYDRQELARFLEIQPSQLPLLATLIGNNILPSHYLKQFQHTITRQRDLSRNISFTTLFPSVARYIRYLPLDKDQLRNKLPEIARTVLGCASRVSEITVSLQSYETTPNGENNIEGREGDDDPWSRVMTEARRRHKYNLNPGCIFSVMSGLHFESSTTLEDYRQDDLPSFIKMTQPIRERIYGILLQEKPLSESGVHLVPELCMAGPRSVDNLNYVPAVPPASPHPGLLKLWLDEGELLATRWHLFVSSVSPDLNVSRVRDALPPYLVIPTVLLFYINKLKCLETCEIDAMLATAVCLKYYDVERLAKLPSDPISSRGVRVANLIMRSTFILKILLASCGYPLSTKETSPYLYFDGKLFQMKFNEAKANQHHIQLCEEKMDALTDFQLARNIVFNI</sequence>
<evidence type="ECO:0008006" key="3">
    <source>
        <dbReference type="Google" id="ProtNLM"/>
    </source>
</evidence>
<dbReference type="Gene3D" id="3.40.50.1010">
    <property type="entry name" value="5'-nuclease"/>
    <property type="match status" value="1"/>
</dbReference>
<dbReference type="SUPFAM" id="SSF88723">
    <property type="entry name" value="PIN domain-like"/>
    <property type="match status" value="1"/>
</dbReference>
<dbReference type="AlphaFoldDB" id="A0A1B6EQN2"/>
<gene>
    <name evidence="2" type="ORF">g.20559</name>
</gene>
<dbReference type="PANTHER" id="PTHR15976">
    <property type="entry name" value="CONSTITUTIVE COACTIVATOR OF PEROXISOME PROLIFERATOR-ACTIVATED RECEPTOR GAMMA"/>
    <property type="match status" value="1"/>
</dbReference>
<dbReference type="GO" id="GO:0005634">
    <property type="term" value="C:nucleus"/>
    <property type="evidence" value="ECO:0007669"/>
    <property type="project" value="TreeGrafter"/>
</dbReference>
<protein>
    <recommendedName>
        <fullName evidence="3">Constitutive coactivator of peroxisome proliferator-activated receptor gamma</fullName>
    </recommendedName>
</protein>
<organism evidence="2">
    <name type="scientific">Cuerna arida</name>
    <dbReference type="NCBI Taxonomy" id="1464854"/>
    <lineage>
        <taxon>Eukaryota</taxon>
        <taxon>Metazoa</taxon>
        <taxon>Ecdysozoa</taxon>
        <taxon>Arthropoda</taxon>
        <taxon>Hexapoda</taxon>
        <taxon>Insecta</taxon>
        <taxon>Pterygota</taxon>
        <taxon>Neoptera</taxon>
        <taxon>Paraneoptera</taxon>
        <taxon>Hemiptera</taxon>
        <taxon>Auchenorrhyncha</taxon>
        <taxon>Membracoidea</taxon>
        <taxon>Cicadellidae</taxon>
        <taxon>Cicadellinae</taxon>
        <taxon>Proconiini</taxon>
        <taxon>Cuerna</taxon>
    </lineage>
</organism>
<reference evidence="2" key="1">
    <citation type="submission" date="2015-11" db="EMBL/GenBank/DDBJ databases">
        <title>De novo transcriptome assembly of four potential Pierce s Disease insect vectors from Arizona vineyards.</title>
        <authorList>
            <person name="Tassone E.E."/>
        </authorList>
    </citation>
    <scope>NUCLEOTIDE SEQUENCE</scope>
</reference>
<evidence type="ECO:0000313" key="2">
    <source>
        <dbReference type="EMBL" id="JAS40254.1"/>
    </source>
</evidence>
<proteinExistence type="inferred from homology"/>
<dbReference type="EMBL" id="GECZ01029515">
    <property type="protein sequence ID" value="JAS40254.1"/>
    <property type="molecule type" value="Transcribed_RNA"/>
</dbReference>